<protein>
    <submittedName>
        <fullName evidence="1">Uncharacterized protein</fullName>
    </submittedName>
</protein>
<name>A0ABR2Q5Q2_9ROSI</name>
<proteinExistence type="predicted"/>
<evidence type="ECO:0000313" key="2">
    <source>
        <dbReference type="Proteomes" id="UP001396334"/>
    </source>
</evidence>
<evidence type="ECO:0000313" key="1">
    <source>
        <dbReference type="EMBL" id="KAK8996005.1"/>
    </source>
</evidence>
<dbReference type="EMBL" id="JBBPBN010000045">
    <property type="protein sequence ID" value="KAK8996005.1"/>
    <property type="molecule type" value="Genomic_DNA"/>
</dbReference>
<reference evidence="1 2" key="1">
    <citation type="journal article" date="2024" name="G3 (Bethesda)">
        <title>Genome assembly of Hibiscus sabdariffa L. provides insights into metabolisms of medicinal natural products.</title>
        <authorList>
            <person name="Kim T."/>
        </authorList>
    </citation>
    <scope>NUCLEOTIDE SEQUENCE [LARGE SCALE GENOMIC DNA]</scope>
    <source>
        <strain evidence="1">TK-2024</strain>
        <tissue evidence="1">Old leaves</tissue>
    </source>
</reference>
<dbReference type="PANTHER" id="PTHR36617">
    <property type="entry name" value="PROTEIN, PUTATIVE-RELATED"/>
    <property type="match status" value="1"/>
</dbReference>
<comment type="caution">
    <text evidence="1">The sequence shown here is derived from an EMBL/GenBank/DDBJ whole genome shotgun (WGS) entry which is preliminary data.</text>
</comment>
<gene>
    <name evidence="1" type="ORF">V6N11_076255</name>
</gene>
<dbReference type="Proteomes" id="UP001396334">
    <property type="component" value="Unassembled WGS sequence"/>
</dbReference>
<accession>A0ABR2Q5Q2</accession>
<keyword evidence="2" id="KW-1185">Reference proteome</keyword>
<sequence>MVEPSPTTPVDLLRDSAKEQEELEWTNRKEAHLSLEVGETVGFRFNEERPVVIRSLESLENDAERGFGKAEKRHAIKNLVKKFRINFLFIQETKLEIVEAKIAKFIGVHKNRSISWVWRDILNPEAKHSDENDTFIFNISYQVGNGRTLDFWNDKWVNGQCLRNTYHRVYALATRKTEKIADFGTWDDSVWRWEVRLRRPPFNWN</sequence>
<dbReference type="PANTHER" id="PTHR36617:SF5">
    <property type="entry name" value="OS05G0421675 PROTEIN"/>
    <property type="match status" value="1"/>
</dbReference>
<organism evidence="1 2">
    <name type="scientific">Hibiscus sabdariffa</name>
    <name type="common">roselle</name>
    <dbReference type="NCBI Taxonomy" id="183260"/>
    <lineage>
        <taxon>Eukaryota</taxon>
        <taxon>Viridiplantae</taxon>
        <taxon>Streptophyta</taxon>
        <taxon>Embryophyta</taxon>
        <taxon>Tracheophyta</taxon>
        <taxon>Spermatophyta</taxon>
        <taxon>Magnoliopsida</taxon>
        <taxon>eudicotyledons</taxon>
        <taxon>Gunneridae</taxon>
        <taxon>Pentapetalae</taxon>
        <taxon>rosids</taxon>
        <taxon>malvids</taxon>
        <taxon>Malvales</taxon>
        <taxon>Malvaceae</taxon>
        <taxon>Malvoideae</taxon>
        <taxon>Hibiscus</taxon>
    </lineage>
</organism>